<accession>A0A131XZV6</accession>
<keyword evidence="3" id="KW-0443">Lipid metabolism</keyword>
<evidence type="ECO:0000256" key="1">
    <source>
        <dbReference type="ARBA" id="ARBA00009709"/>
    </source>
</evidence>
<dbReference type="AlphaFoldDB" id="A0A131XZV6"/>
<dbReference type="Pfam" id="PF22990">
    <property type="entry name" value="ABHD16_N"/>
    <property type="match status" value="1"/>
</dbReference>
<feature type="transmembrane region" description="Helical" evidence="4">
    <location>
        <begin position="81"/>
        <end position="102"/>
    </location>
</feature>
<evidence type="ECO:0000259" key="5">
    <source>
        <dbReference type="Pfam" id="PF00561"/>
    </source>
</evidence>
<dbReference type="InterPro" id="IPR029058">
    <property type="entry name" value="AB_hydrolase_fold"/>
</dbReference>
<evidence type="ECO:0000313" key="7">
    <source>
        <dbReference type="EMBL" id="JAP72794.1"/>
    </source>
</evidence>
<keyword evidence="4" id="KW-1133">Transmembrane helix</keyword>
<keyword evidence="4" id="KW-0472">Membrane</keyword>
<feature type="transmembrane region" description="Helical" evidence="4">
    <location>
        <begin position="48"/>
        <end position="69"/>
    </location>
</feature>
<keyword evidence="2" id="KW-0378">Hydrolase</keyword>
<reference evidence="7" key="1">
    <citation type="submission" date="2016-02" db="EMBL/GenBank/DDBJ databases">
        <title>RNAseq analyses of the midgut from blood- or serum-fed Ixodes ricinus ticks.</title>
        <authorList>
            <person name="Perner J."/>
            <person name="Provaznik J."/>
            <person name="Schrenkova J."/>
            <person name="Urbanova V."/>
            <person name="Ribeiro J.M."/>
            <person name="Kopacek P."/>
        </authorList>
    </citation>
    <scope>NUCLEOTIDE SEQUENCE</scope>
    <source>
        <tissue evidence="7">Gut</tissue>
    </source>
</reference>
<proteinExistence type="evidence at transcript level"/>
<comment type="similarity">
    <text evidence="1">Belongs to the AB hydrolase superfamily. ABHD16 family.</text>
</comment>
<dbReference type="Pfam" id="PF00561">
    <property type="entry name" value="Abhydrolase_1"/>
    <property type="match status" value="1"/>
</dbReference>
<dbReference type="GO" id="GO:0004620">
    <property type="term" value="F:phospholipase activity"/>
    <property type="evidence" value="ECO:0007669"/>
    <property type="project" value="TreeGrafter"/>
</dbReference>
<dbReference type="InterPro" id="IPR054518">
    <property type="entry name" value="ABHD16_N"/>
</dbReference>
<dbReference type="FunFam" id="3.40.50.1820:FF:000074">
    <property type="entry name" value="Abhydrolase domain containing 16A"/>
    <property type="match status" value="1"/>
</dbReference>
<feature type="domain" description="AB hydrolase-1" evidence="5">
    <location>
        <begin position="258"/>
        <end position="373"/>
    </location>
</feature>
<keyword evidence="4" id="KW-0812">Transmembrane</keyword>
<dbReference type="GO" id="GO:0052651">
    <property type="term" value="P:monoacylglycerol catabolic process"/>
    <property type="evidence" value="ECO:0007669"/>
    <property type="project" value="TreeGrafter"/>
</dbReference>
<name>A0A131XZV6_IXORI</name>
<organism evidence="7">
    <name type="scientific">Ixodes ricinus</name>
    <name type="common">Common tick</name>
    <name type="synonym">Acarus ricinus</name>
    <dbReference type="NCBI Taxonomy" id="34613"/>
    <lineage>
        <taxon>Eukaryota</taxon>
        <taxon>Metazoa</taxon>
        <taxon>Ecdysozoa</taxon>
        <taxon>Arthropoda</taxon>
        <taxon>Chelicerata</taxon>
        <taxon>Arachnida</taxon>
        <taxon>Acari</taxon>
        <taxon>Parasitiformes</taxon>
        <taxon>Ixodida</taxon>
        <taxon>Ixodoidea</taxon>
        <taxon>Ixodidae</taxon>
        <taxon>Ixodinae</taxon>
        <taxon>Ixodes</taxon>
    </lineage>
</organism>
<protein>
    <submittedName>
        <fullName evidence="7">Putative conserved plasma membrane protein</fullName>
    </submittedName>
</protein>
<dbReference type="EMBL" id="GEFM01003002">
    <property type="protein sequence ID" value="JAP72794.1"/>
    <property type="molecule type" value="mRNA"/>
</dbReference>
<dbReference type="SUPFAM" id="SSF53474">
    <property type="entry name" value="alpha/beta-Hydrolases"/>
    <property type="match status" value="1"/>
</dbReference>
<evidence type="ECO:0000259" key="6">
    <source>
        <dbReference type="Pfam" id="PF22990"/>
    </source>
</evidence>
<dbReference type="PANTHER" id="PTHR12277">
    <property type="entry name" value="ALPHA/BETA HYDROLASE DOMAIN-CONTAINING PROTEIN"/>
    <property type="match status" value="1"/>
</dbReference>
<sequence>VRMAGSFIRYIVGPRLYRLHRTGDRDGRSYDPNGLEGYSDTIIRSVSFALSLAWSIGVYTSPIIAAVAYRKGYATFEGFCASIRLAGVIVFVMMGTLCLRGIGRIASPDYSSFLRALQSAQTNLTKETKMELSKFDSEFYAWPIDFRWSDPDVDNSKPRMELDSHSSSRRGFFASMRAAPCEMFSYIAAHTFGRRMMYPGAVQLLQAAVAPMLLQGRARLIEEYNAIRHKLFTRDGNEIDSVFVDRRNVSSAPHGNTLVICCEGNAGFYEYGIATTPLEAGFSVLGWNHPGFAGSTGVPLPPQEKNAMDVVMQFAIHRLGFAPENIVVFAWSIGAYCATWGAMNYPDIKGLILDATFDDVLPLAASKMPQSWEPIVKGTIRGYLNLNNLEQLNRYKGPVLMYRRTRDEIISTQDSAQIQSNRGNNLLIGLLQHRFPKLVNEDTLWALRHWLSGDRSHQMVLWNEEGVDEETCTERLAAYAREHGASYPMMIGEGLDATVKIQLVLFLAKKHMVDFNSTHCTPLPPSLFQLPWDLARAADPGGRGADGFCRVSAEMCDPSSSGQGDSAEP</sequence>
<dbReference type="PANTHER" id="PTHR12277:SF72">
    <property type="entry name" value="BAT5L PROTEIN"/>
    <property type="match status" value="1"/>
</dbReference>
<dbReference type="GO" id="GO:0047372">
    <property type="term" value="F:monoacylglycerol lipase activity"/>
    <property type="evidence" value="ECO:0007669"/>
    <property type="project" value="TreeGrafter"/>
</dbReference>
<feature type="domain" description="Phosphatidylserine Lipase ABHD16 N-terminal" evidence="6">
    <location>
        <begin position="6"/>
        <end position="137"/>
    </location>
</feature>
<feature type="non-terminal residue" evidence="7">
    <location>
        <position position="1"/>
    </location>
</feature>
<dbReference type="GO" id="GO:0006660">
    <property type="term" value="P:phosphatidylserine catabolic process"/>
    <property type="evidence" value="ECO:0007669"/>
    <property type="project" value="TreeGrafter"/>
</dbReference>
<evidence type="ECO:0000256" key="3">
    <source>
        <dbReference type="ARBA" id="ARBA00023098"/>
    </source>
</evidence>
<dbReference type="InterPro" id="IPR000073">
    <property type="entry name" value="AB_hydrolase_1"/>
</dbReference>
<dbReference type="Gene3D" id="3.40.50.1820">
    <property type="entry name" value="alpha/beta hydrolase"/>
    <property type="match status" value="1"/>
</dbReference>
<evidence type="ECO:0000256" key="4">
    <source>
        <dbReference type="SAM" id="Phobius"/>
    </source>
</evidence>
<dbReference type="GO" id="GO:0012505">
    <property type="term" value="C:endomembrane system"/>
    <property type="evidence" value="ECO:0007669"/>
    <property type="project" value="TreeGrafter"/>
</dbReference>
<evidence type="ECO:0000256" key="2">
    <source>
        <dbReference type="ARBA" id="ARBA00022801"/>
    </source>
</evidence>